<gene>
    <name evidence="1" type="ordered locus">RB4972</name>
</gene>
<dbReference type="HOGENOM" id="CLU_3011292_0_0_0"/>
<organism evidence="1 2">
    <name type="scientific">Rhodopirellula baltica (strain DSM 10527 / NCIMB 13988 / SH1)</name>
    <dbReference type="NCBI Taxonomy" id="243090"/>
    <lineage>
        <taxon>Bacteria</taxon>
        <taxon>Pseudomonadati</taxon>
        <taxon>Planctomycetota</taxon>
        <taxon>Planctomycetia</taxon>
        <taxon>Pirellulales</taxon>
        <taxon>Pirellulaceae</taxon>
        <taxon>Rhodopirellula</taxon>
    </lineage>
</organism>
<accession>Q7UGX0</accession>
<dbReference type="AlphaFoldDB" id="Q7UGX0"/>
<dbReference type="Proteomes" id="UP000001025">
    <property type="component" value="Chromosome"/>
</dbReference>
<evidence type="ECO:0000313" key="2">
    <source>
        <dbReference type="Proteomes" id="UP000001025"/>
    </source>
</evidence>
<keyword evidence="2" id="KW-1185">Reference proteome</keyword>
<sequence length="56" mass="6215">MRVSERLAYVRFYPIIPAEVLSSLRLQHANFIAPQSTKIPCISEETHSPASIATSS</sequence>
<protein>
    <submittedName>
        <fullName evidence="1">Uncharacterized protein</fullName>
    </submittedName>
</protein>
<proteinExistence type="predicted"/>
<name>Q7UGX0_RHOBA</name>
<dbReference type="EnsemblBacteria" id="CAD78209">
    <property type="protein sequence ID" value="CAD78209"/>
    <property type="gene ID" value="RB4972"/>
</dbReference>
<evidence type="ECO:0000313" key="1">
    <source>
        <dbReference type="EMBL" id="CAD78209.1"/>
    </source>
</evidence>
<dbReference type="InParanoid" id="Q7UGX0"/>
<reference evidence="1 2" key="1">
    <citation type="journal article" date="2003" name="Proc. Natl. Acad. Sci. U.S.A.">
        <title>Complete genome sequence of the marine planctomycete Pirellula sp. strain 1.</title>
        <authorList>
            <person name="Gloeckner F.O."/>
            <person name="Kube M."/>
            <person name="Bauer M."/>
            <person name="Teeling H."/>
            <person name="Lombardot T."/>
            <person name="Ludwig W."/>
            <person name="Gade D."/>
            <person name="Beck A."/>
            <person name="Borzym K."/>
            <person name="Heitmann K."/>
            <person name="Rabus R."/>
            <person name="Schlesner H."/>
            <person name="Amann R."/>
            <person name="Reinhardt R."/>
        </authorList>
    </citation>
    <scope>NUCLEOTIDE SEQUENCE [LARGE SCALE GENOMIC DNA]</scope>
    <source>
        <strain evidence="2">DSM 10527 / NCIMB 13988 / SH1</strain>
    </source>
</reference>
<dbReference type="KEGG" id="rba:RB4972"/>
<dbReference type="EMBL" id="BX294141">
    <property type="protein sequence ID" value="CAD78209.1"/>
    <property type="molecule type" value="Genomic_DNA"/>
</dbReference>